<evidence type="ECO:0000256" key="16">
    <source>
        <dbReference type="SAM" id="Phobius"/>
    </source>
</evidence>
<proteinExistence type="inferred from homology"/>
<keyword evidence="6" id="KW-0042">Antenna complex</keyword>
<keyword evidence="14" id="KW-0437">Light-harvesting polypeptide</keyword>
<dbReference type="OrthoDB" id="5739887at2"/>
<dbReference type="KEGG" id="tsy:THSYN_31115"/>
<evidence type="ECO:0000256" key="5">
    <source>
        <dbReference type="ARBA" id="ARBA00022494"/>
    </source>
</evidence>
<keyword evidence="9 15" id="KW-0460">Magnesium</keyword>
<dbReference type="InterPro" id="IPR023623">
    <property type="entry name" value="Antenna_beta_CS"/>
</dbReference>
<evidence type="ECO:0000259" key="17">
    <source>
        <dbReference type="Pfam" id="PF00556"/>
    </source>
</evidence>
<dbReference type="InterPro" id="IPR035889">
    <property type="entry name" value="Light-harvesting_complex"/>
</dbReference>
<evidence type="ECO:0000256" key="9">
    <source>
        <dbReference type="ARBA" id="ARBA00022842"/>
    </source>
</evidence>
<evidence type="ECO:0000256" key="7">
    <source>
        <dbReference type="ARBA" id="ARBA00022692"/>
    </source>
</evidence>
<comment type="subcellular location">
    <subcellularLocation>
        <location evidence="2">Cell inner membrane</location>
        <topology evidence="2">Single-pass type II membrane protein</topology>
    </subcellularLocation>
</comment>
<organism evidence="18 19">
    <name type="scientific">Candidatus Thiodictyon syntrophicum</name>
    <dbReference type="NCBI Taxonomy" id="1166950"/>
    <lineage>
        <taxon>Bacteria</taxon>
        <taxon>Pseudomonadati</taxon>
        <taxon>Pseudomonadota</taxon>
        <taxon>Gammaproteobacteria</taxon>
        <taxon>Chromatiales</taxon>
        <taxon>Chromatiaceae</taxon>
        <taxon>Thiodictyon</taxon>
    </lineage>
</organism>
<feature type="binding site" description="axial binding residue" evidence="15">
    <location>
        <position position="38"/>
    </location>
    <ligand>
        <name>a bacteriochlorophyll</name>
        <dbReference type="ChEBI" id="CHEBI:38201"/>
    </ligand>
    <ligandPart>
        <name>Mg</name>
        <dbReference type="ChEBI" id="CHEBI:25107"/>
    </ligandPart>
</feature>
<evidence type="ECO:0000256" key="6">
    <source>
        <dbReference type="ARBA" id="ARBA00022549"/>
    </source>
</evidence>
<feature type="transmembrane region" description="Helical" evidence="16">
    <location>
        <begin position="21"/>
        <end position="44"/>
    </location>
</feature>
<dbReference type="GO" id="GO:0030077">
    <property type="term" value="C:plasma membrane light-harvesting complex"/>
    <property type="evidence" value="ECO:0007669"/>
    <property type="project" value="InterPro"/>
</dbReference>
<geneLocation type="plasmid" evidence="19">
    <name>pts485</name>
</geneLocation>
<evidence type="ECO:0000256" key="14">
    <source>
        <dbReference type="ARBA" id="ARBA00023243"/>
    </source>
</evidence>
<evidence type="ECO:0000256" key="3">
    <source>
        <dbReference type="ARBA" id="ARBA00011052"/>
    </source>
</evidence>
<dbReference type="AlphaFoldDB" id="A0A2K8UIM8"/>
<sequence length="48" mass="5316">MAENTKSQSGLSDDEAKEFHGFFASSMGAFVGVALFAHILAWAWRPWL</sequence>
<dbReference type="Gene3D" id="1.20.5.250">
    <property type="match status" value="1"/>
</dbReference>
<evidence type="ECO:0000256" key="8">
    <source>
        <dbReference type="ARBA" id="ARBA00022723"/>
    </source>
</evidence>
<dbReference type="InterPro" id="IPR023624">
    <property type="entry name" value="Antenna_beta_dom_sf"/>
</dbReference>
<dbReference type="InterPro" id="IPR002362">
    <property type="entry name" value="LHB-1/5"/>
</dbReference>
<keyword evidence="12" id="KW-0157">Chromophore</keyword>
<dbReference type="Proteomes" id="UP000232638">
    <property type="component" value="Plasmid pTs485"/>
</dbReference>
<evidence type="ECO:0000313" key="19">
    <source>
        <dbReference type="Proteomes" id="UP000232638"/>
    </source>
</evidence>
<keyword evidence="11 16" id="KW-1133">Transmembrane helix</keyword>
<feature type="binding site" description="axial binding residue" evidence="15">
    <location>
        <position position="20"/>
    </location>
    <ligand>
        <name>a bacteriochlorophyll</name>
        <dbReference type="ChEBI" id="CHEBI:38201"/>
    </ligand>
    <ligandPart>
        <name>Mg</name>
        <dbReference type="ChEBI" id="CHEBI:25107"/>
    </ligandPart>
</feature>
<keyword evidence="4" id="KW-1003">Cell membrane</keyword>
<keyword evidence="10" id="KW-0076">Bacteriochlorophyll</keyword>
<dbReference type="InterPro" id="IPR000066">
    <property type="entry name" value="Antenna_a/b"/>
</dbReference>
<dbReference type="GO" id="GO:0005886">
    <property type="term" value="C:plasma membrane"/>
    <property type="evidence" value="ECO:0007669"/>
    <property type="project" value="UniProtKB-SubCell"/>
</dbReference>
<keyword evidence="8 15" id="KW-0479">Metal-binding</keyword>
<dbReference type="SUPFAM" id="SSF56918">
    <property type="entry name" value="Light-harvesting complex subunits"/>
    <property type="match status" value="1"/>
</dbReference>
<evidence type="ECO:0000256" key="12">
    <source>
        <dbReference type="ARBA" id="ARBA00022991"/>
    </source>
</evidence>
<evidence type="ECO:0000256" key="15">
    <source>
        <dbReference type="PIRSR" id="PIRSR002900-1"/>
    </source>
</evidence>
<dbReference type="GO" id="GO:0046872">
    <property type="term" value="F:metal ion binding"/>
    <property type="evidence" value="ECO:0007669"/>
    <property type="project" value="UniProtKB-KW"/>
</dbReference>
<name>A0A2K8UIM8_9GAMM</name>
<dbReference type="PROSITE" id="PS00969">
    <property type="entry name" value="ANTENNA_COMP_BETA"/>
    <property type="match status" value="1"/>
</dbReference>
<keyword evidence="19" id="KW-1185">Reference proteome</keyword>
<dbReference type="EMBL" id="CP020372">
    <property type="protein sequence ID" value="AUB85377.1"/>
    <property type="molecule type" value="Genomic_DNA"/>
</dbReference>
<evidence type="ECO:0000313" key="18">
    <source>
        <dbReference type="EMBL" id="AUB85377.1"/>
    </source>
</evidence>
<accession>A0A2K8UIM8</accession>
<evidence type="ECO:0000256" key="2">
    <source>
        <dbReference type="ARBA" id="ARBA00004249"/>
    </source>
</evidence>
<keyword evidence="5" id="KW-0148">Chlorophyll</keyword>
<dbReference type="PIRSF" id="PIRSF002900">
    <property type="entry name" value="Antenna_beta"/>
    <property type="match status" value="1"/>
</dbReference>
<feature type="domain" description="Antenna complex alpha/beta subunit" evidence="17">
    <location>
        <begin position="14"/>
        <end position="48"/>
    </location>
</feature>
<evidence type="ECO:0000256" key="4">
    <source>
        <dbReference type="ARBA" id="ARBA00022475"/>
    </source>
</evidence>
<comment type="similarity">
    <text evidence="3">Belongs to the antenna complex beta subunit family.</text>
</comment>
<dbReference type="PRINTS" id="PR00674">
    <property type="entry name" value="LIGHTHARVSTB"/>
</dbReference>
<evidence type="ECO:0000256" key="10">
    <source>
        <dbReference type="ARBA" id="ARBA00022956"/>
    </source>
</evidence>
<reference evidence="18 19" key="1">
    <citation type="submission" date="2017-03" db="EMBL/GenBank/DDBJ databases">
        <title>Complete genome sequence of Candidatus 'Thiodictyon syntrophicum' sp. nov. strain Cad16T, a photolithoautotroph purple sulfur bacterium isolated from an alpine meromictic lake.</title>
        <authorList>
            <person name="Luedin S.M."/>
            <person name="Pothier J.F."/>
            <person name="Danza F."/>
            <person name="Storelli N."/>
            <person name="Wittwer M."/>
            <person name="Tonolla M."/>
        </authorList>
    </citation>
    <scope>NUCLEOTIDE SEQUENCE [LARGE SCALE GENOMIC DNA]</scope>
    <source>
        <strain evidence="18 19">Cad16T</strain>
        <plasmid evidence="19">Plasmid pts485</plasmid>
    </source>
</reference>
<dbReference type="GO" id="GO:0019684">
    <property type="term" value="P:photosynthesis, light reaction"/>
    <property type="evidence" value="ECO:0007669"/>
    <property type="project" value="InterPro"/>
</dbReference>
<dbReference type="GO" id="GO:0042314">
    <property type="term" value="F:bacteriochlorophyll binding"/>
    <property type="evidence" value="ECO:0007669"/>
    <property type="project" value="UniProtKB-KW"/>
</dbReference>
<keyword evidence="13 16" id="KW-0472">Membrane</keyword>
<dbReference type="RefSeq" id="WP_100923004.1">
    <property type="nucleotide sequence ID" value="NZ_CP020372.1"/>
</dbReference>
<evidence type="ECO:0000256" key="11">
    <source>
        <dbReference type="ARBA" id="ARBA00022989"/>
    </source>
</evidence>
<evidence type="ECO:0000256" key="13">
    <source>
        <dbReference type="ARBA" id="ARBA00023136"/>
    </source>
</evidence>
<keyword evidence="7 16" id="KW-0812">Transmembrane</keyword>
<keyword evidence="18" id="KW-0614">Plasmid</keyword>
<evidence type="ECO:0000256" key="1">
    <source>
        <dbReference type="ARBA" id="ARBA00002455"/>
    </source>
</evidence>
<comment type="function">
    <text evidence="1">Antenna complexes are light-harvesting systems, which transfer the excitation energy to the reaction centers.</text>
</comment>
<dbReference type="NCBIfam" id="NF040862">
    <property type="entry name" value="pufB_517_ASD"/>
    <property type="match status" value="1"/>
</dbReference>
<protein>
    <submittedName>
        <fullName evidence="18">Light-harvesting protein</fullName>
    </submittedName>
</protein>
<dbReference type="Pfam" id="PF00556">
    <property type="entry name" value="LHC"/>
    <property type="match status" value="1"/>
</dbReference>
<gene>
    <name evidence="18" type="ORF">THSYN_31115</name>
</gene>